<feature type="compositionally biased region" description="Pro residues" evidence="1">
    <location>
        <begin position="611"/>
        <end position="621"/>
    </location>
</feature>
<feature type="compositionally biased region" description="Polar residues" evidence="1">
    <location>
        <begin position="324"/>
        <end position="343"/>
    </location>
</feature>
<feature type="compositionally biased region" description="Low complexity" evidence="1">
    <location>
        <begin position="937"/>
        <end position="947"/>
    </location>
</feature>
<protein>
    <submittedName>
        <fullName evidence="2">Uncharacterized protein</fullName>
    </submittedName>
</protein>
<feature type="compositionally biased region" description="Low complexity" evidence="1">
    <location>
        <begin position="412"/>
        <end position="430"/>
    </location>
</feature>
<feature type="compositionally biased region" description="Basic residues" evidence="1">
    <location>
        <begin position="473"/>
        <end position="484"/>
    </location>
</feature>
<feature type="compositionally biased region" description="Basic and acidic residues" evidence="1">
    <location>
        <begin position="387"/>
        <end position="401"/>
    </location>
</feature>
<feature type="region of interest" description="Disordered" evidence="1">
    <location>
        <begin position="660"/>
        <end position="691"/>
    </location>
</feature>
<feature type="compositionally biased region" description="Low complexity" evidence="1">
    <location>
        <begin position="980"/>
        <end position="990"/>
    </location>
</feature>
<feature type="region of interest" description="Disordered" evidence="1">
    <location>
        <begin position="97"/>
        <end position="151"/>
    </location>
</feature>
<dbReference type="EMBL" id="JAULSX010000001">
    <property type="protein sequence ID" value="KAK3499314.1"/>
    <property type="molecule type" value="Genomic_DNA"/>
</dbReference>
<feature type="compositionally biased region" description="Low complexity" evidence="1">
    <location>
        <begin position="252"/>
        <end position="263"/>
    </location>
</feature>
<feature type="compositionally biased region" description="Polar residues" evidence="1">
    <location>
        <begin position="376"/>
        <end position="385"/>
    </location>
</feature>
<feature type="compositionally biased region" description="Basic and acidic residues" evidence="1">
    <location>
        <begin position="57"/>
        <end position="67"/>
    </location>
</feature>
<evidence type="ECO:0000313" key="2">
    <source>
        <dbReference type="EMBL" id="KAK3499314.1"/>
    </source>
</evidence>
<feature type="region of interest" description="Disordered" evidence="1">
    <location>
        <begin position="586"/>
        <end position="629"/>
    </location>
</feature>
<feature type="compositionally biased region" description="Basic and acidic residues" evidence="1">
    <location>
        <begin position="25"/>
        <end position="39"/>
    </location>
</feature>
<reference evidence="2 3" key="1">
    <citation type="journal article" date="2023" name="Mol. Phylogenet. Evol.">
        <title>Genome-scale phylogeny and comparative genomics of the fungal order Sordariales.</title>
        <authorList>
            <person name="Hensen N."/>
            <person name="Bonometti L."/>
            <person name="Westerberg I."/>
            <person name="Brannstrom I.O."/>
            <person name="Guillou S."/>
            <person name="Cros-Aarteil S."/>
            <person name="Calhoun S."/>
            <person name="Haridas S."/>
            <person name="Kuo A."/>
            <person name="Mondo S."/>
            <person name="Pangilinan J."/>
            <person name="Riley R."/>
            <person name="LaButti K."/>
            <person name="Andreopoulos B."/>
            <person name="Lipzen A."/>
            <person name="Chen C."/>
            <person name="Yan M."/>
            <person name="Daum C."/>
            <person name="Ng V."/>
            <person name="Clum A."/>
            <person name="Steindorff A."/>
            <person name="Ohm R.A."/>
            <person name="Martin F."/>
            <person name="Silar P."/>
            <person name="Natvig D.O."/>
            <person name="Lalanne C."/>
            <person name="Gautier V."/>
            <person name="Ament-Velasquez S.L."/>
            <person name="Kruys A."/>
            <person name="Hutchinson M.I."/>
            <person name="Powell A.J."/>
            <person name="Barry K."/>
            <person name="Miller A.N."/>
            <person name="Grigoriev I.V."/>
            <person name="Debuchy R."/>
            <person name="Gladieux P."/>
            <person name="Hiltunen Thoren M."/>
            <person name="Johannesson H."/>
        </authorList>
    </citation>
    <scope>NUCLEOTIDE SEQUENCE [LARGE SCALE GENOMIC DNA]</scope>
    <source>
        <strain evidence="2 3">FGSC 10403</strain>
    </source>
</reference>
<feature type="compositionally biased region" description="Low complexity" evidence="1">
    <location>
        <begin position="885"/>
        <end position="901"/>
    </location>
</feature>
<sequence>MSSQSKDNNRDRKSKSIRLSQKLRGLRDLRLRVSIEGKPHLQRRGSHQQSPQEEEEYRIVHTPDRPQRFISPVEAPTEDDCYDALRTWHHAAEQQRSEVHLYGIQQQSSGGTGEPGSTGVDGATNGDDDGGSRGSPFVPDPSDDAKTPKDEKWWELAYGEFKEVEEMNPFREWKGDHQQKETQDQPGTNTGQILRQDTAKGGPLQEEAAPSHLLTDFTGLSSKTYSTSEADKIDNFNGTNDSKGEYTPSVYTPSQKSPTTPTPEMFPEAPRWTFGRPPAKLTTAGPETLLTRDVQHACAIDSDSESTLPPGGRYFDIDEEYNPSGGTRKSSISCKPTATSISDQHQHPRQLPSPPPPPPKPLDNTGRGFLFPALGSSGQAMQTLHTELLKLAHKQHEQERQKRGRGSGQSGDSGRSGSTSSAFYSAFTSSPRPETPDVRPPSRRGEQQQQQTDPSQGTHELGIETAIPLTPRPKPKQTQQKRRYPITPPRGFLKERGPYIPPSSPGTTSSSPRPPAPPPKTPETKAVAPKPRVSLKGLDFSPSRPVPPTPTLTPSKPKNMGSTGMRGVGGHIGGHIAGTVSISSLSSLSSLTGGSGVAITPPRVSSTKLKAPPPAPPPPPGGDEGGLLVLPKTVYNGNIKARMPVKMPVPVPSLLSKFNTSHAPSLTSRGHGPSSSNRLSPQSQEQNPIQEQELKRTQLASPEFSIHIQPRISDPFVDSPASDVNTLGNSLSVGMVDGLYDKGQAKAWEKTMSMVAQTQKPAHIQVYTQGQAKVRELERGNTQLQKQVQGQGQAQVPSENLGKISLQTQTQMQPDVQEKVNMAFKTPPPSTPPSQGYPLEPNPQTSSPGSQVYQSQSTPRTPPQFQAFQAQPILRTPSPRYLVLSPHSQSQSQSQSQHSQPAPSPSPLPSPSPSLSRPIYPGSPVPQTYAITPPLPKTQTRPRTLTPPHRHQPPPPSFRTQSSQGKKEMAGARDKEQNNREQQQQQQQQRPVSAGSDGGGDSDSSSSYESLQFWKKSTPTPSLGPSMTAPVQRSSSTSVSRGDRRPGQVGQPGQVGHEGGGRYELKEGDDYEEEEKEEEKDSTAVVEPESGTTGTTGRGIIVSMVDDYADIIDQYAGGWRETMFFGELEE</sequence>
<proteinExistence type="predicted"/>
<feature type="compositionally biased region" description="Polar residues" evidence="1">
    <location>
        <begin position="184"/>
        <end position="195"/>
    </location>
</feature>
<feature type="compositionally biased region" description="Pro residues" evidence="1">
    <location>
        <begin position="351"/>
        <end position="361"/>
    </location>
</feature>
<feature type="compositionally biased region" description="Polar residues" evidence="1">
    <location>
        <begin position="842"/>
        <end position="859"/>
    </location>
</feature>
<dbReference type="Proteomes" id="UP001285908">
    <property type="component" value="Unassembled WGS sequence"/>
</dbReference>
<feature type="compositionally biased region" description="Gly residues" evidence="1">
    <location>
        <begin position="564"/>
        <end position="573"/>
    </location>
</feature>
<gene>
    <name evidence="2" type="ORF">B0T23DRAFT_424791</name>
</gene>
<feature type="compositionally biased region" description="Polar residues" evidence="1">
    <location>
        <begin position="218"/>
        <end position="228"/>
    </location>
</feature>
<organism evidence="2 3">
    <name type="scientific">Neurospora hispaniola</name>
    <dbReference type="NCBI Taxonomy" id="588809"/>
    <lineage>
        <taxon>Eukaryota</taxon>
        <taxon>Fungi</taxon>
        <taxon>Dikarya</taxon>
        <taxon>Ascomycota</taxon>
        <taxon>Pezizomycotina</taxon>
        <taxon>Sordariomycetes</taxon>
        <taxon>Sordariomycetidae</taxon>
        <taxon>Sordariales</taxon>
        <taxon>Sordariaceae</taxon>
        <taxon>Neurospora</taxon>
    </lineage>
</organism>
<feature type="compositionally biased region" description="Polar residues" evidence="1">
    <location>
        <begin position="660"/>
        <end position="690"/>
    </location>
</feature>
<feature type="region of interest" description="Disordered" evidence="1">
    <location>
        <begin position="167"/>
        <end position="573"/>
    </location>
</feature>
<feature type="compositionally biased region" description="Basic and acidic residues" evidence="1">
    <location>
        <begin position="965"/>
        <end position="979"/>
    </location>
</feature>
<feature type="compositionally biased region" description="Polar residues" evidence="1">
    <location>
        <begin position="1015"/>
        <end position="1040"/>
    </location>
</feature>
<keyword evidence="3" id="KW-1185">Reference proteome</keyword>
<name>A0AAJ0MV44_9PEZI</name>
<evidence type="ECO:0000313" key="3">
    <source>
        <dbReference type="Proteomes" id="UP001285908"/>
    </source>
</evidence>
<dbReference type="AlphaFoldDB" id="A0AAJ0MV44"/>
<feature type="compositionally biased region" description="Basic and acidic residues" evidence="1">
    <location>
        <begin position="1059"/>
        <end position="1068"/>
    </location>
</feature>
<comment type="caution">
    <text evidence="2">The sequence shown here is derived from an EMBL/GenBank/DDBJ whole genome shotgun (WGS) entry which is preliminary data.</text>
</comment>
<accession>A0AAJ0MV44</accession>
<dbReference type="GeneID" id="87877490"/>
<feature type="compositionally biased region" description="Pro residues" evidence="1">
    <location>
        <begin position="902"/>
        <end position="912"/>
    </location>
</feature>
<feature type="compositionally biased region" description="Basic and acidic residues" evidence="1">
    <location>
        <begin position="167"/>
        <end position="183"/>
    </location>
</feature>
<feature type="region of interest" description="Disordered" evidence="1">
    <location>
        <begin position="822"/>
        <end position="863"/>
    </location>
</feature>
<feature type="compositionally biased region" description="Pro residues" evidence="1">
    <location>
        <begin position="512"/>
        <end position="521"/>
    </location>
</feature>
<dbReference type="RefSeq" id="XP_062696947.1">
    <property type="nucleotide sequence ID" value="XM_062839868.1"/>
</dbReference>
<feature type="region of interest" description="Disordered" evidence="1">
    <location>
        <begin position="883"/>
        <end position="1098"/>
    </location>
</feature>
<feature type="region of interest" description="Disordered" evidence="1">
    <location>
        <begin position="1"/>
        <end position="76"/>
    </location>
</feature>
<evidence type="ECO:0000256" key="1">
    <source>
        <dbReference type="SAM" id="MobiDB-lite"/>
    </source>
</evidence>
<feature type="compositionally biased region" description="Acidic residues" evidence="1">
    <location>
        <begin position="1069"/>
        <end position="1080"/>
    </location>
</feature>